<dbReference type="Proteomes" id="UP000237472">
    <property type="component" value="Unassembled WGS sequence"/>
</dbReference>
<proteinExistence type="predicted"/>
<protein>
    <submittedName>
        <fullName evidence="2">Transformation system protein</fullName>
    </submittedName>
</protein>
<dbReference type="OrthoDB" id="5327097at2"/>
<evidence type="ECO:0000313" key="1">
    <source>
        <dbReference type="EMBL" id="MBS4240847.1"/>
    </source>
</evidence>
<evidence type="ECO:0000313" key="2">
    <source>
        <dbReference type="EMBL" id="PHY89769.1"/>
    </source>
</evidence>
<evidence type="ECO:0000313" key="3">
    <source>
        <dbReference type="Proteomes" id="UP000237472"/>
    </source>
</evidence>
<accession>A0A2G4QZL7</accession>
<dbReference type="EMBL" id="VJYU01000007">
    <property type="protein sequence ID" value="MBS4240847.1"/>
    <property type="molecule type" value="Genomic_DNA"/>
</dbReference>
<gene>
    <name evidence="2" type="ORF">AA994_07345</name>
    <name evidence="1" type="ORF">CVU5213_03780</name>
</gene>
<reference evidence="1" key="3">
    <citation type="submission" date="2019-07" db="EMBL/GenBank/DDBJ databases">
        <authorList>
            <person name="Miller W.G."/>
        </authorList>
    </citation>
    <scope>NUCLEOTIDE SEQUENCE</scope>
    <source>
        <strain evidence="1">52/13</strain>
    </source>
</reference>
<dbReference type="Proteomes" id="UP000811399">
    <property type="component" value="Unassembled WGS sequence"/>
</dbReference>
<evidence type="ECO:0000313" key="4">
    <source>
        <dbReference type="Proteomes" id="UP000811399"/>
    </source>
</evidence>
<reference evidence="1 4" key="4">
    <citation type="journal article" date="2021" name="Syst. Appl. Microbiol.">
        <title>nCampylobacter vulpis sp. nov. isolated from wild red foxes.</title>
        <authorList>
            <person name="Parisi A."/>
            <person name="Chiara M."/>
            <person name="Caffara M."/>
            <person name="Mion D."/>
            <person name="Miller W.G."/>
            <person name="Caruso M."/>
            <person name="Manzari C."/>
            <person name="Florio D."/>
            <person name="Capozzi L."/>
            <person name="D'Erchia A.M."/>
            <person name="Manzulli V."/>
            <person name="Zanoni R.G."/>
        </authorList>
    </citation>
    <scope>NUCLEOTIDE SEQUENCE [LARGE SCALE GENOMIC DNA]</scope>
    <source>
        <strain evidence="1 4">52/13</strain>
    </source>
</reference>
<keyword evidence="4" id="KW-1185">Reference proteome</keyword>
<reference evidence="2" key="1">
    <citation type="submission" date="2015-06" db="EMBL/GenBank/DDBJ databases">
        <authorList>
            <person name="Hoefler B.C."/>
            <person name="Straight P.D."/>
        </authorList>
    </citation>
    <scope>NUCLEOTIDE SEQUENCE [LARGE SCALE GENOMIC DNA]</scope>
    <source>
        <strain evidence="2">73/13</strain>
    </source>
</reference>
<dbReference type="RefSeq" id="WP_099462478.1">
    <property type="nucleotide sequence ID" value="NZ_CP041617.1"/>
</dbReference>
<organism evidence="2 3">
    <name type="scientific">Campylobacter vulpis</name>
    <dbReference type="NCBI Taxonomy" id="1655500"/>
    <lineage>
        <taxon>Bacteria</taxon>
        <taxon>Pseudomonadati</taxon>
        <taxon>Campylobacterota</taxon>
        <taxon>Epsilonproteobacteria</taxon>
        <taxon>Campylobacterales</taxon>
        <taxon>Campylobacteraceae</taxon>
        <taxon>Campylobacter</taxon>
    </lineage>
</organism>
<dbReference type="GeneID" id="77265862"/>
<reference evidence="3" key="2">
    <citation type="submission" date="2015-06" db="EMBL/GenBank/DDBJ databases">
        <authorList>
            <person name="Parisi A."/>
            <person name="Chiara M."/>
            <person name="Florio D."/>
            <person name="Miccolupo A."/>
            <person name="Manzari C."/>
            <person name="Mion D."/>
            <person name="Caruso M."/>
            <person name="D'erchia A.M."/>
            <person name="Zanoni R."/>
        </authorList>
    </citation>
    <scope>NUCLEOTIDE SEQUENCE [LARGE SCALE GENOMIC DNA]</scope>
    <source>
        <strain evidence="3">73/13</strain>
    </source>
</reference>
<dbReference type="AlphaFoldDB" id="A0A2G4QZL7"/>
<sequence>MRGVFCACLLGFNLYAQDMQDKFSNLQNPFLNPTLEQMAQLEIQAIFPQKVKINNQWYKENDMLHNAILRHIDTKFVIFEYDEQNITLEFKQNAKIAID</sequence>
<dbReference type="EMBL" id="LDWY01000086">
    <property type="protein sequence ID" value="PHY89769.1"/>
    <property type="molecule type" value="Genomic_DNA"/>
</dbReference>
<comment type="caution">
    <text evidence="2">The sequence shown here is derived from an EMBL/GenBank/DDBJ whole genome shotgun (WGS) entry which is preliminary data.</text>
</comment>
<name>A0A2G4QZL7_9BACT</name>